<comment type="caution">
    <text evidence="2">The sequence shown here is derived from an EMBL/GenBank/DDBJ whole genome shotgun (WGS) entry which is preliminary data.</text>
</comment>
<accession>A0ABD3HIG2</accession>
<dbReference type="AlphaFoldDB" id="A0ABD3HIG2"/>
<evidence type="ECO:0000313" key="2">
    <source>
        <dbReference type="EMBL" id="KAL3689876.1"/>
    </source>
</evidence>
<dbReference type="InterPro" id="IPR000477">
    <property type="entry name" value="RT_dom"/>
</dbReference>
<evidence type="ECO:0000259" key="1">
    <source>
        <dbReference type="PROSITE" id="PS50878"/>
    </source>
</evidence>
<protein>
    <recommendedName>
        <fullName evidence="1">Reverse transcriptase domain-containing protein</fullName>
    </recommendedName>
</protein>
<dbReference type="EMBL" id="JBJQOH010000004">
    <property type="protein sequence ID" value="KAL3689876.1"/>
    <property type="molecule type" value="Genomic_DNA"/>
</dbReference>
<gene>
    <name evidence="2" type="ORF">R1sor_016185</name>
</gene>
<reference evidence="2 3" key="1">
    <citation type="submission" date="2024-09" db="EMBL/GenBank/DDBJ databases">
        <title>Chromosome-scale assembly of Riccia sorocarpa.</title>
        <authorList>
            <person name="Paukszto L."/>
        </authorList>
    </citation>
    <scope>NUCLEOTIDE SEQUENCE [LARGE SCALE GENOMIC DNA]</scope>
    <source>
        <strain evidence="2">LP-2024</strain>
        <tissue evidence="2">Aerial parts of the thallus</tissue>
    </source>
</reference>
<dbReference type="Pfam" id="PF00078">
    <property type="entry name" value="RVT_1"/>
    <property type="match status" value="1"/>
</dbReference>
<name>A0ABD3HIG2_9MARC</name>
<dbReference type="PANTHER" id="PTHR31635:SF196">
    <property type="entry name" value="REVERSE TRANSCRIPTASE DOMAIN-CONTAINING PROTEIN-RELATED"/>
    <property type="match status" value="1"/>
</dbReference>
<sequence length="525" mass="60545">MQRELQEAREWKARSRDKWLAEDAVSARYFFTKLKAKLSRESAEVLKDPAGDILIGREEIFEEIHRFFQSCIPQKKKRWTERRNGRRLITDNILSLKFGQEWAEWTNQRALFVKLDFIKAYDRADHRFLWEVLAKQGFNSQCIQLIQGFTCGGTARVHINGGFTPEIQVARDVRQGCPLAPLMFALCTQPFMCLLRQAQQSGRIQGLEIEPGHTLLHQLFVDDTGVCIQNQKDNFNELLRILAKYERVSGTKINICKSLVMPLGGQDVPNWVHHIGCEVASSGRTFKYLGIQMGVDLDAGEYDRAALRRLNSRLLQWEIFYLPWTARLVLIKHVLTQIPSYTMMAVGCDTMAADGKEVQWARIARRMAQIKLAIGPGKLEKLHWSSEEALLLLPSLRFPEAPTLDRLLKVWFRYDEKAGERSVPSTRRKAKQLRKVSVQDVLTDAGRIVTSELLTADESGNGEDLIRSWLDGVQPSESQLQKISGWFWVEGSPVINWWHQSNKEWTRQLCRIELPYDPISRHWEA</sequence>
<organism evidence="2 3">
    <name type="scientific">Riccia sorocarpa</name>
    <dbReference type="NCBI Taxonomy" id="122646"/>
    <lineage>
        <taxon>Eukaryota</taxon>
        <taxon>Viridiplantae</taxon>
        <taxon>Streptophyta</taxon>
        <taxon>Embryophyta</taxon>
        <taxon>Marchantiophyta</taxon>
        <taxon>Marchantiopsida</taxon>
        <taxon>Marchantiidae</taxon>
        <taxon>Marchantiales</taxon>
        <taxon>Ricciaceae</taxon>
        <taxon>Riccia</taxon>
    </lineage>
</organism>
<evidence type="ECO:0000313" key="3">
    <source>
        <dbReference type="Proteomes" id="UP001633002"/>
    </source>
</evidence>
<dbReference type="PANTHER" id="PTHR31635">
    <property type="entry name" value="REVERSE TRANSCRIPTASE DOMAIN-CONTAINING PROTEIN-RELATED"/>
    <property type="match status" value="1"/>
</dbReference>
<feature type="domain" description="Reverse transcriptase" evidence="1">
    <location>
        <begin position="1"/>
        <end position="293"/>
    </location>
</feature>
<proteinExistence type="predicted"/>
<dbReference type="PROSITE" id="PS50878">
    <property type="entry name" value="RT_POL"/>
    <property type="match status" value="1"/>
</dbReference>
<dbReference type="Proteomes" id="UP001633002">
    <property type="component" value="Unassembled WGS sequence"/>
</dbReference>
<keyword evidence="3" id="KW-1185">Reference proteome</keyword>